<evidence type="ECO:0000256" key="9">
    <source>
        <dbReference type="SAM" id="MobiDB-lite"/>
    </source>
</evidence>
<dbReference type="GO" id="GO:0043565">
    <property type="term" value="F:sequence-specific DNA binding"/>
    <property type="evidence" value="ECO:0007669"/>
    <property type="project" value="TreeGrafter"/>
</dbReference>
<sequence>MAIMAERDAAIQERNLALDERKRAFAERDMAMLQRDAALAERNSAMQQRDEAIATLRFQGTNNNNNNNNNNHFIISTLPENTPTQGQNRNFTNQEIHHMFEIPNDNTYQVQVQVQSTTKSKSKSNSPRVGRRRGESVKFTNQEIHHMLEIPEDTYEVEPQSFKTKGVKSPMIGRRRGESVKLKVEEWKDESELNQVSFDELTMPVPVCSCTGVPQPCYRWGSGGWQSACCTTTMSMYPLPQVSNKKYSRVGGRKMSGGAFSKLLTRLSSEGYDLSTPLDLKEHWAKHGTNRYSTVK</sequence>
<accession>A0AAU9LGX6</accession>
<evidence type="ECO:0000256" key="3">
    <source>
        <dbReference type="ARBA" id="ARBA00023015"/>
    </source>
</evidence>
<dbReference type="EMBL" id="CAKMRJ010000001">
    <property type="protein sequence ID" value="CAH1413647.1"/>
    <property type="molecule type" value="Genomic_DNA"/>
</dbReference>
<name>A0AAU9LGX6_9ASTR</name>
<keyword evidence="6 7" id="KW-0539">Nucleus</keyword>
<dbReference type="PANTHER" id="PTHR31421:SF8">
    <property type="entry name" value="GAGA-BINDING TRANSCRIPTIONAL ACTIVATOR"/>
    <property type="match status" value="1"/>
</dbReference>
<keyword evidence="8" id="KW-0175">Coiled coil</keyword>
<comment type="subcellular location">
    <subcellularLocation>
        <location evidence="1 7">Nucleus</location>
    </subcellularLocation>
</comment>
<evidence type="ECO:0000256" key="2">
    <source>
        <dbReference type="ARBA" id="ARBA00007911"/>
    </source>
</evidence>
<evidence type="ECO:0000256" key="8">
    <source>
        <dbReference type="SAM" id="Coils"/>
    </source>
</evidence>
<keyword evidence="3 7" id="KW-0805">Transcription regulation</keyword>
<dbReference type="GO" id="GO:0003700">
    <property type="term" value="F:DNA-binding transcription factor activity"/>
    <property type="evidence" value="ECO:0007669"/>
    <property type="project" value="UniProtKB-UniRule"/>
</dbReference>
<dbReference type="InterPro" id="IPR010409">
    <property type="entry name" value="GAGA-bd_tscrpt_act"/>
</dbReference>
<keyword evidence="11" id="KW-1185">Reference proteome</keyword>
<evidence type="ECO:0000313" key="11">
    <source>
        <dbReference type="Proteomes" id="UP001157418"/>
    </source>
</evidence>
<keyword evidence="4 7" id="KW-0238">DNA-binding</keyword>
<feature type="coiled-coil region" evidence="8">
    <location>
        <begin position="16"/>
        <end position="43"/>
    </location>
</feature>
<evidence type="ECO:0000256" key="5">
    <source>
        <dbReference type="ARBA" id="ARBA00023163"/>
    </source>
</evidence>
<keyword evidence="5 7" id="KW-0804">Transcription</keyword>
<comment type="similarity">
    <text evidence="2 7">Belongs to the BBR/BPC family.</text>
</comment>
<dbReference type="PANTHER" id="PTHR31421">
    <property type="entry name" value="PROTEIN BASIC PENTACYSTEINE3"/>
    <property type="match status" value="1"/>
</dbReference>
<dbReference type="GO" id="GO:0005634">
    <property type="term" value="C:nucleus"/>
    <property type="evidence" value="ECO:0007669"/>
    <property type="project" value="UniProtKB-SubCell"/>
</dbReference>
<proteinExistence type="inferred from homology"/>
<comment type="caution">
    <text evidence="10">The sequence shown here is derived from an EMBL/GenBank/DDBJ whole genome shotgun (WGS) entry which is preliminary data.</text>
</comment>
<dbReference type="AlphaFoldDB" id="A0AAU9LGX6"/>
<feature type="region of interest" description="Disordered" evidence="9">
    <location>
        <begin position="113"/>
        <end position="135"/>
    </location>
</feature>
<gene>
    <name evidence="10" type="ORF">LVIROSA_LOCUS1603</name>
</gene>
<organism evidence="10 11">
    <name type="scientific">Lactuca virosa</name>
    <dbReference type="NCBI Taxonomy" id="75947"/>
    <lineage>
        <taxon>Eukaryota</taxon>
        <taxon>Viridiplantae</taxon>
        <taxon>Streptophyta</taxon>
        <taxon>Embryophyta</taxon>
        <taxon>Tracheophyta</taxon>
        <taxon>Spermatophyta</taxon>
        <taxon>Magnoliopsida</taxon>
        <taxon>eudicotyledons</taxon>
        <taxon>Gunneridae</taxon>
        <taxon>Pentapetalae</taxon>
        <taxon>asterids</taxon>
        <taxon>campanulids</taxon>
        <taxon>Asterales</taxon>
        <taxon>Asteraceae</taxon>
        <taxon>Cichorioideae</taxon>
        <taxon>Cichorieae</taxon>
        <taxon>Lactucinae</taxon>
        <taxon>Lactuca</taxon>
    </lineage>
</organism>
<protein>
    <recommendedName>
        <fullName evidence="7">GAGA-binding transcriptional activator</fullName>
    </recommendedName>
</protein>
<reference evidence="10 11" key="1">
    <citation type="submission" date="2022-01" db="EMBL/GenBank/DDBJ databases">
        <authorList>
            <person name="Xiong W."/>
            <person name="Schranz E."/>
        </authorList>
    </citation>
    <scope>NUCLEOTIDE SEQUENCE [LARGE SCALE GENOMIC DNA]</scope>
</reference>
<dbReference type="SMART" id="SM01226">
    <property type="entry name" value="GAGA_bind"/>
    <property type="match status" value="1"/>
</dbReference>
<dbReference type="GO" id="GO:0009723">
    <property type="term" value="P:response to ethylene"/>
    <property type="evidence" value="ECO:0007669"/>
    <property type="project" value="TreeGrafter"/>
</dbReference>
<dbReference type="Pfam" id="PF06217">
    <property type="entry name" value="GAGA_bind"/>
    <property type="match status" value="1"/>
</dbReference>
<comment type="function">
    <text evidence="7">Transcriptional regulator that specifically binds to GA-rich elements (GAGA-repeats) present in regulatory sequences of genes involved in developmental processes.</text>
</comment>
<dbReference type="Proteomes" id="UP001157418">
    <property type="component" value="Unassembled WGS sequence"/>
</dbReference>
<evidence type="ECO:0000313" key="10">
    <source>
        <dbReference type="EMBL" id="CAH1413647.1"/>
    </source>
</evidence>
<evidence type="ECO:0000256" key="4">
    <source>
        <dbReference type="ARBA" id="ARBA00023125"/>
    </source>
</evidence>
<evidence type="ECO:0000256" key="7">
    <source>
        <dbReference type="RuleBase" id="RU367160"/>
    </source>
</evidence>
<evidence type="ECO:0000256" key="1">
    <source>
        <dbReference type="ARBA" id="ARBA00004123"/>
    </source>
</evidence>
<evidence type="ECO:0000256" key="6">
    <source>
        <dbReference type="ARBA" id="ARBA00023242"/>
    </source>
</evidence>